<comment type="caution">
    <text evidence="2">The sequence shown here is derived from an EMBL/GenBank/DDBJ whole genome shotgun (WGS) entry which is preliminary data.</text>
</comment>
<dbReference type="EMBL" id="LBXB01000007">
    <property type="protein sequence ID" value="KKR20184.1"/>
    <property type="molecule type" value="Genomic_DNA"/>
</dbReference>
<feature type="region of interest" description="Disordered" evidence="1">
    <location>
        <begin position="1"/>
        <end position="29"/>
    </location>
</feature>
<evidence type="ECO:0000313" key="3">
    <source>
        <dbReference type="Proteomes" id="UP000034656"/>
    </source>
</evidence>
<organism evidence="2 3">
    <name type="scientific">Candidatus Nomurabacteria bacterium GW2011_GWC2_39_41</name>
    <dbReference type="NCBI Taxonomy" id="1618754"/>
    <lineage>
        <taxon>Bacteria</taxon>
        <taxon>Candidatus Nomuraibacteriota</taxon>
    </lineage>
</organism>
<sequence>MNTPDRKLPPPMPEDISGPKPPRDVTGDFDKMSTFEFSDYLARLNKNERVSIKIPLRSVPNTMDIKQWLIAFNDRLIEVKIIATQEQHDQRPDLFELPGVTWQKAG</sequence>
<accession>A0A837HTV8</accession>
<proteinExistence type="predicted"/>
<dbReference type="Proteomes" id="UP000034656">
    <property type="component" value="Unassembled WGS sequence"/>
</dbReference>
<protein>
    <submittedName>
        <fullName evidence="2">Uncharacterized protein</fullName>
    </submittedName>
</protein>
<dbReference type="AlphaFoldDB" id="A0A837HTV8"/>
<gene>
    <name evidence="2" type="ORF">UT51_C0007G0038</name>
</gene>
<name>A0A837HTV8_9BACT</name>
<reference evidence="2 3" key="1">
    <citation type="journal article" date="2015" name="Nature">
        <title>rRNA introns, odd ribosomes, and small enigmatic genomes across a large radiation of phyla.</title>
        <authorList>
            <person name="Brown C.T."/>
            <person name="Hug L.A."/>
            <person name="Thomas B.C."/>
            <person name="Sharon I."/>
            <person name="Castelle C.J."/>
            <person name="Singh A."/>
            <person name="Wilkins M.J."/>
            <person name="Williams K.H."/>
            <person name="Banfield J.F."/>
        </authorList>
    </citation>
    <scope>NUCLEOTIDE SEQUENCE [LARGE SCALE GENOMIC DNA]</scope>
</reference>
<evidence type="ECO:0000256" key="1">
    <source>
        <dbReference type="SAM" id="MobiDB-lite"/>
    </source>
</evidence>
<evidence type="ECO:0000313" key="2">
    <source>
        <dbReference type="EMBL" id="KKR20184.1"/>
    </source>
</evidence>